<protein>
    <submittedName>
        <fullName evidence="2">ABC transporter substrate-binding protein</fullName>
    </submittedName>
</protein>
<reference evidence="2 3" key="1">
    <citation type="journal article" date="2019" name="Microorganisms">
        <title>Genome Insights into the Novel Species Microvirga brassicacearum, a Rapeseed Endophyte with Biotechnological Potential.</title>
        <authorList>
            <person name="Jimenez-Gomez A."/>
            <person name="Saati-Santamaria Z."/>
            <person name="Igual J.M."/>
            <person name="Rivas R."/>
            <person name="Mateos P.F."/>
            <person name="Garcia-Fraile P."/>
        </authorList>
    </citation>
    <scope>NUCLEOTIDE SEQUENCE [LARGE SCALE GENOMIC DNA]</scope>
    <source>
        <strain evidence="2 3">CDVBN77</strain>
    </source>
</reference>
<evidence type="ECO:0000259" key="1">
    <source>
        <dbReference type="Pfam" id="PF09084"/>
    </source>
</evidence>
<dbReference type="InterPro" id="IPR006311">
    <property type="entry name" value="TAT_signal"/>
</dbReference>
<dbReference type="InterPro" id="IPR015168">
    <property type="entry name" value="SsuA/THI5"/>
</dbReference>
<dbReference type="Pfam" id="PF09084">
    <property type="entry name" value="NMT1"/>
    <property type="match status" value="1"/>
</dbReference>
<dbReference type="Gene3D" id="3.40.190.10">
    <property type="entry name" value="Periplasmic binding protein-like II"/>
    <property type="match status" value="2"/>
</dbReference>
<dbReference type="InterPro" id="IPR027939">
    <property type="entry name" value="NMT1/THI5"/>
</dbReference>
<name>A0A5N3PEC0_9HYPH</name>
<feature type="domain" description="SsuA/THI5-like" evidence="1">
    <location>
        <begin position="43"/>
        <end position="255"/>
    </location>
</feature>
<evidence type="ECO:0000313" key="3">
    <source>
        <dbReference type="Proteomes" id="UP000325684"/>
    </source>
</evidence>
<proteinExistence type="predicted"/>
<gene>
    <name evidence="2" type="ORF">FEZ63_06765</name>
</gene>
<dbReference type="RefSeq" id="WP_150942875.1">
    <property type="nucleotide sequence ID" value="NZ_VCMV01000009.1"/>
</dbReference>
<dbReference type="AlphaFoldDB" id="A0A5N3PEC0"/>
<sequence length="339" mass="36912">MRQSRRHLLKALAVSGLVVPLCPGLLSAQARTKVRVQIGWIPNVQYAGEWIALKRGLLAERGLDVEWYPGGPNALPSPVMLAAGKADLGYSTWFPFLDAVAQGNDLVMIAAVFPKNPLGIISLAKKPILEPKDLVGKRILAQGANEKTAIEATLSLAGLPIQWTQVPAGFSPEPLLAGDGDGYTAFGTNQTIILERMGLVWGKDFHFVSFDELGFRTYGAVLITTRAYLENHRPLVIAYLRGIIAGWNQNEADPSVAARLAVETFGADLGLELAQQTRQNELQIPLTRYEGTDRPRLALDREVITGPMYKAARATGRNNLPDVDRIADFTIVSEAHQGL</sequence>
<comment type="caution">
    <text evidence="2">The sequence shown here is derived from an EMBL/GenBank/DDBJ whole genome shotgun (WGS) entry which is preliminary data.</text>
</comment>
<keyword evidence="3" id="KW-1185">Reference proteome</keyword>
<dbReference type="SUPFAM" id="SSF53850">
    <property type="entry name" value="Periplasmic binding protein-like II"/>
    <property type="match status" value="1"/>
</dbReference>
<dbReference type="PROSITE" id="PS51318">
    <property type="entry name" value="TAT"/>
    <property type="match status" value="1"/>
</dbReference>
<evidence type="ECO:0000313" key="2">
    <source>
        <dbReference type="EMBL" id="KAB0268061.1"/>
    </source>
</evidence>
<accession>A0A5N3PEC0</accession>
<organism evidence="2 3">
    <name type="scientific">Microvirga brassicacearum</name>
    <dbReference type="NCBI Taxonomy" id="2580413"/>
    <lineage>
        <taxon>Bacteria</taxon>
        <taxon>Pseudomonadati</taxon>
        <taxon>Pseudomonadota</taxon>
        <taxon>Alphaproteobacteria</taxon>
        <taxon>Hyphomicrobiales</taxon>
        <taxon>Methylobacteriaceae</taxon>
        <taxon>Microvirga</taxon>
    </lineage>
</organism>
<dbReference type="PANTHER" id="PTHR31528:SF3">
    <property type="entry name" value="THIAMINE BIOSYNTHESIS PROTEIN HI_0357-RELATED"/>
    <property type="match status" value="1"/>
</dbReference>
<dbReference type="PANTHER" id="PTHR31528">
    <property type="entry name" value="4-AMINO-5-HYDROXYMETHYL-2-METHYLPYRIMIDINE PHOSPHATE SYNTHASE THI11-RELATED"/>
    <property type="match status" value="1"/>
</dbReference>
<dbReference type="Proteomes" id="UP000325684">
    <property type="component" value="Unassembled WGS sequence"/>
</dbReference>
<dbReference type="OrthoDB" id="9815602at2"/>
<dbReference type="GO" id="GO:0009228">
    <property type="term" value="P:thiamine biosynthetic process"/>
    <property type="evidence" value="ECO:0007669"/>
    <property type="project" value="InterPro"/>
</dbReference>
<dbReference type="EMBL" id="VCMV01000009">
    <property type="protein sequence ID" value="KAB0268061.1"/>
    <property type="molecule type" value="Genomic_DNA"/>
</dbReference>